<accession>A0ABS2L4G7</accession>
<reference evidence="1 2" key="1">
    <citation type="submission" date="2021-01" db="EMBL/GenBank/DDBJ databases">
        <title>Sequencing the genomes of 1000 actinobacteria strains.</title>
        <authorList>
            <person name="Klenk H.-P."/>
        </authorList>
    </citation>
    <scope>NUCLEOTIDE SEQUENCE [LARGE SCALE GENOMIC DNA]</scope>
    <source>
        <strain evidence="1 2">DSM 13057</strain>
    </source>
</reference>
<keyword evidence="2" id="KW-1185">Reference proteome</keyword>
<evidence type="ECO:0000313" key="2">
    <source>
        <dbReference type="Proteomes" id="UP000776164"/>
    </source>
</evidence>
<sequence length="243" mass="24799">MKRRNRVIAIVVAAAVLFGGIVVVADFGLKAFAEGQIRSAIVKNLPSNVTGDVSVQIGGGSFLAQYASGSFSEVTLNSDNLTVNGVPLKAHVVAHDVSTDQTKPIPRASATLTLDQTAVNSFLSIPGSNEIVLADGTVRYQGSFQLFGLTLGYDATATAAPVGGTVQLTPTGATLSAGSASLDVGGALKTIVSKPISICVAQYLPKSMQVTSITPSAGFVVVDLSATDLVLTEDALKQTGSCD</sequence>
<dbReference type="InterPro" id="IPR021373">
    <property type="entry name" value="DUF2993"/>
</dbReference>
<gene>
    <name evidence="1" type="ORF">JOE66_001558</name>
</gene>
<comment type="caution">
    <text evidence="1">The sequence shown here is derived from an EMBL/GenBank/DDBJ whole genome shotgun (WGS) entry which is preliminary data.</text>
</comment>
<dbReference type="Pfam" id="PF11209">
    <property type="entry name" value="LmeA"/>
    <property type="match status" value="1"/>
</dbReference>
<dbReference type="RefSeq" id="WP_205108274.1">
    <property type="nucleotide sequence ID" value="NZ_BAAAHT010000013.1"/>
</dbReference>
<dbReference type="EMBL" id="JAFBBU010000001">
    <property type="protein sequence ID" value="MBM7471924.1"/>
    <property type="molecule type" value="Genomic_DNA"/>
</dbReference>
<organism evidence="1 2">
    <name type="scientific">Subtercola frigoramans</name>
    <dbReference type="NCBI Taxonomy" id="120298"/>
    <lineage>
        <taxon>Bacteria</taxon>
        <taxon>Bacillati</taxon>
        <taxon>Actinomycetota</taxon>
        <taxon>Actinomycetes</taxon>
        <taxon>Micrococcales</taxon>
        <taxon>Microbacteriaceae</taxon>
        <taxon>Subtercola</taxon>
    </lineage>
</organism>
<protein>
    <recommendedName>
        <fullName evidence="3">DUF2993 domain-containing protein</fullName>
    </recommendedName>
</protein>
<dbReference type="Proteomes" id="UP000776164">
    <property type="component" value="Unassembled WGS sequence"/>
</dbReference>
<evidence type="ECO:0008006" key="3">
    <source>
        <dbReference type="Google" id="ProtNLM"/>
    </source>
</evidence>
<proteinExistence type="predicted"/>
<evidence type="ECO:0000313" key="1">
    <source>
        <dbReference type="EMBL" id="MBM7471924.1"/>
    </source>
</evidence>
<name>A0ABS2L4G7_9MICO</name>